<dbReference type="InterPro" id="IPR058625">
    <property type="entry name" value="MdtA-like_BSH"/>
</dbReference>
<dbReference type="Gene3D" id="1.10.287.470">
    <property type="entry name" value="Helix hairpin bin"/>
    <property type="match status" value="1"/>
</dbReference>
<dbReference type="Pfam" id="PF25967">
    <property type="entry name" value="RND-MFP_C"/>
    <property type="match status" value="1"/>
</dbReference>
<dbReference type="KEGG" id="fpf:DCC35_14930"/>
<evidence type="ECO:0000256" key="5">
    <source>
        <dbReference type="SAM" id="Phobius"/>
    </source>
</evidence>
<sequence length="461" mass="51081">MAKRTNNKTLIIRLLVLLVVVIGVVILLKKFNVIGGPDAEKVEVSDAEQRTITQRVGATGVVQPVTEIKISPEVSGEIIELHVIEGQKVKKGDLLAELRRDNFELALNRTVANLNQQRASLKASESNMIKAKANLDRAKQDYERNKKLYDQQVISDAEWQNAENSYQAAVQDYEAAQKNVEAARYNVASFQATVSDARENLSLTKIFAPQDGTISKLSVEEGETVVGTNQMAGTEMMILANLNNMEVRVDVNENDIIRISKNDTVEIEVDAYSHLDRMFNGVVTQIANTAKEKVSADAVTEFEVRILILNESYDDLPVEAEGLSPFRPGMTASVEIITETVNDALSIPIAAVTTRSDKPKYGKKKEEEKESKKEEEEKEKSKKIEEIVFVYDETTNEVSKRQVETGISDFEFIQVTKGLKKGEKVVSGPFIAVSKNLEDGDLVAVSNKGGKDDKNLAKVDE</sequence>
<dbReference type="AlphaFoldDB" id="A0A4D7JR05"/>
<dbReference type="GO" id="GO:0030313">
    <property type="term" value="C:cell envelope"/>
    <property type="evidence" value="ECO:0007669"/>
    <property type="project" value="UniProtKB-SubCell"/>
</dbReference>
<dbReference type="EMBL" id="CP028923">
    <property type="protein sequence ID" value="QCK15940.1"/>
    <property type="molecule type" value="Genomic_DNA"/>
</dbReference>
<dbReference type="Gene3D" id="2.40.50.100">
    <property type="match status" value="1"/>
</dbReference>
<keyword evidence="5" id="KW-0812">Transmembrane</keyword>
<dbReference type="PANTHER" id="PTHR32347:SF14">
    <property type="entry name" value="EFFLUX SYSTEM COMPONENT YKNX-RELATED"/>
    <property type="match status" value="1"/>
</dbReference>
<reference evidence="8 9" key="1">
    <citation type="submission" date="2018-04" db="EMBL/GenBank/DDBJ databases">
        <title>Complete genome uncultured novel isolate.</title>
        <authorList>
            <person name="Merlino G."/>
        </authorList>
    </citation>
    <scope>NUCLEOTIDE SEQUENCE [LARGE SCALE GENOMIC DNA]</scope>
    <source>
        <strain evidence="9">R1DC9</strain>
    </source>
</reference>
<organism evidence="8 9">
    <name type="scientific">Mangrovivirga cuniculi</name>
    <dbReference type="NCBI Taxonomy" id="2715131"/>
    <lineage>
        <taxon>Bacteria</taxon>
        <taxon>Pseudomonadati</taxon>
        <taxon>Bacteroidota</taxon>
        <taxon>Cytophagia</taxon>
        <taxon>Cytophagales</taxon>
        <taxon>Mangrovivirgaceae</taxon>
        <taxon>Mangrovivirga</taxon>
    </lineage>
</organism>
<feature type="domain" description="Multidrug resistance protein MdtA-like C-terminal permuted SH3" evidence="7">
    <location>
        <begin position="395"/>
        <end position="426"/>
    </location>
</feature>
<dbReference type="OrthoDB" id="9809068at2"/>
<name>A0A4D7JR05_9BACT</name>
<dbReference type="Proteomes" id="UP000298616">
    <property type="component" value="Chromosome"/>
</dbReference>
<evidence type="ECO:0000256" key="3">
    <source>
        <dbReference type="SAM" id="Coils"/>
    </source>
</evidence>
<dbReference type="InterPro" id="IPR050465">
    <property type="entry name" value="UPF0194_transport"/>
</dbReference>
<feature type="transmembrane region" description="Helical" evidence="5">
    <location>
        <begin position="10"/>
        <end position="28"/>
    </location>
</feature>
<accession>A0A4D7JR05</accession>
<feature type="region of interest" description="Disordered" evidence="4">
    <location>
        <begin position="356"/>
        <end position="378"/>
    </location>
</feature>
<keyword evidence="5" id="KW-0472">Membrane</keyword>
<dbReference type="SUPFAM" id="SSF111369">
    <property type="entry name" value="HlyD-like secretion proteins"/>
    <property type="match status" value="1"/>
</dbReference>
<evidence type="ECO:0000256" key="2">
    <source>
        <dbReference type="ARBA" id="ARBA00023054"/>
    </source>
</evidence>
<keyword evidence="5" id="KW-1133">Transmembrane helix</keyword>
<dbReference type="RefSeq" id="WP_137091537.1">
    <property type="nucleotide sequence ID" value="NZ_CP028923.1"/>
</dbReference>
<dbReference type="InterPro" id="IPR058627">
    <property type="entry name" value="MdtA-like_C"/>
</dbReference>
<comment type="subcellular location">
    <subcellularLocation>
        <location evidence="1">Cell envelope</location>
    </subcellularLocation>
</comment>
<keyword evidence="9" id="KW-1185">Reference proteome</keyword>
<evidence type="ECO:0000259" key="6">
    <source>
        <dbReference type="Pfam" id="PF25917"/>
    </source>
</evidence>
<evidence type="ECO:0000256" key="4">
    <source>
        <dbReference type="SAM" id="MobiDB-lite"/>
    </source>
</evidence>
<feature type="domain" description="Multidrug resistance protein MdtA-like barrel-sandwich hybrid" evidence="6">
    <location>
        <begin position="68"/>
        <end position="230"/>
    </location>
</feature>
<dbReference type="Gene3D" id="2.40.420.20">
    <property type="match status" value="1"/>
</dbReference>
<evidence type="ECO:0000256" key="1">
    <source>
        <dbReference type="ARBA" id="ARBA00004196"/>
    </source>
</evidence>
<dbReference type="Pfam" id="PF25917">
    <property type="entry name" value="BSH_RND"/>
    <property type="match status" value="1"/>
</dbReference>
<feature type="coiled-coil region" evidence="3">
    <location>
        <begin position="114"/>
        <end position="186"/>
    </location>
</feature>
<evidence type="ECO:0000313" key="9">
    <source>
        <dbReference type="Proteomes" id="UP000298616"/>
    </source>
</evidence>
<gene>
    <name evidence="8" type="ORF">DCC35_14930</name>
</gene>
<dbReference type="PANTHER" id="PTHR32347">
    <property type="entry name" value="EFFLUX SYSTEM COMPONENT YKNX-RELATED"/>
    <property type="match status" value="1"/>
</dbReference>
<proteinExistence type="predicted"/>
<evidence type="ECO:0000259" key="7">
    <source>
        <dbReference type="Pfam" id="PF25967"/>
    </source>
</evidence>
<protein>
    <submittedName>
        <fullName evidence="8">Efflux transporter periplasmic adaptor subunit</fullName>
    </submittedName>
</protein>
<evidence type="ECO:0000313" key="8">
    <source>
        <dbReference type="EMBL" id="QCK15940.1"/>
    </source>
</evidence>
<dbReference type="Gene3D" id="2.40.30.170">
    <property type="match status" value="1"/>
</dbReference>
<keyword evidence="2 3" id="KW-0175">Coiled coil</keyword>